<sequence length="237" mass="26006">MSLHHTLLYLLSLSSMSFAGDQDVLMHPVSLHRTVALVTNTISYNGHTPSQIADPSLSRVPHDKDSSSDNESTPSCSSDEKWCPDTDSCIPLTHDCCSASKHCFPGDYCFHHDAEVRCCPQGLECFQISSIVCIEQPVFWYEEVYIVEEDSDEVTTSWDLLETMLETRTPITVTASYPGEGRASFSSLSSSIIQSAVETPLELDLLPTRTTTVVRTPTVKLLPFGGLPGFEGQVVLG</sequence>
<evidence type="ECO:0000256" key="1">
    <source>
        <dbReference type="SAM" id="MobiDB-lite"/>
    </source>
</evidence>
<keyword evidence="2" id="KW-0732">Signal</keyword>
<evidence type="ECO:0000313" key="4">
    <source>
        <dbReference type="Proteomes" id="UP001610335"/>
    </source>
</evidence>
<feature type="region of interest" description="Disordered" evidence="1">
    <location>
        <begin position="48"/>
        <end position="81"/>
    </location>
</feature>
<reference evidence="3 4" key="1">
    <citation type="submission" date="2024-07" db="EMBL/GenBank/DDBJ databases">
        <title>Section-level genome sequencing and comparative genomics of Aspergillus sections Usti and Cavernicolus.</title>
        <authorList>
            <consortium name="Lawrence Berkeley National Laboratory"/>
            <person name="Nybo J.L."/>
            <person name="Vesth T.C."/>
            <person name="Theobald S."/>
            <person name="Frisvad J.C."/>
            <person name="Larsen T.O."/>
            <person name="Kjaerboelling I."/>
            <person name="Rothschild-Mancinelli K."/>
            <person name="Lyhne E.K."/>
            <person name="Kogle M.E."/>
            <person name="Barry K."/>
            <person name="Clum A."/>
            <person name="Na H."/>
            <person name="Ledsgaard L."/>
            <person name="Lin J."/>
            <person name="Lipzen A."/>
            <person name="Kuo A."/>
            <person name="Riley R."/>
            <person name="Mondo S."/>
            <person name="LaButti K."/>
            <person name="Haridas S."/>
            <person name="Pangalinan J."/>
            <person name="Salamov A.A."/>
            <person name="Simmons B.A."/>
            <person name="Magnuson J.K."/>
            <person name="Chen J."/>
            <person name="Drula E."/>
            <person name="Henrissat B."/>
            <person name="Wiebenga A."/>
            <person name="Lubbers R.J."/>
            <person name="Gomes A.C."/>
            <person name="Makela M.R."/>
            <person name="Stajich J."/>
            <person name="Grigoriev I.V."/>
            <person name="Mortensen U.H."/>
            <person name="De vries R.P."/>
            <person name="Baker S.E."/>
            <person name="Andersen M.R."/>
        </authorList>
    </citation>
    <scope>NUCLEOTIDE SEQUENCE [LARGE SCALE GENOMIC DNA]</scope>
    <source>
        <strain evidence="3 4">CBS 600.67</strain>
    </source>
</reference>
<name>A0ABR4I731_9EURO</name>
<feature type="chain" id="PRO_5046342936" description="Granulins domain-containing protein" evidence="2">
    <location>
        <begin position="20"/>
        <end position="237"/>
    </location>
</feature>
<keyword evidence="4" id="KW-1185">Reference proteome</keyword>
<dbReference type="Proteomes" id="UP001610335">
    <property type="component" value="Unassembled WGS sequence"/>
</dbReference>
<accession>A0ABR4I731</accession>
<evidence type="ECO:0008006" key="5">
    <source>
        <dbReference type="Google" id="ProtNLM"/>
    </source>
</evidence>
<organism evidence="3 4">
    <name type="scientific">Aspergillus cavernicola</name>
    <dbReference type="NCBI Taxonomy" id="176166"/>
    <lineage>
        <taxon>Eukaryota</taxon>
        <taxon>Fungi</taxon>
        <taxon>Dikarya</taxon>
        <taxon>Ascomycota</taxon>
        <taxon>Pezizomycotina</taxon>
        <taxon>Eurotiomycetes</taxon>
        <taxon>Eurotiomycetidae</taxon>
        <taxon>Eurotiales</taxon>
        <taxon>Aspergillaceae</taxon>
        <taxon>Aspergillus</taxon>
        <taxon>Aspergillus subgen. Nidulantes</taxon>
    </lineage>
</organism>
<evidence type="ECO:0000256" key="2">
    <source>
        <dbReference type="SAM" id="SignalP"/>
    </source>
</evidence>
<comment type="caution">
    <text evidence="3">The sequence shown here is derived from an EMBL/GenBank/DDBJ whole genome shotgun (WGS) entry which is preliminary data.</text>
</comment>
<proteinExistence type="predicted"/>
<dbReference type="EMBL" id="JBFXLS010000051">
    <property type="protein sequence ID" value="KAL2823550.1"/>
    <property type="molecule type" value="Genomic_DNA"/>
</dbReference>
<evidence type="ECO:0000313" key="3">
    <source>
        <dbReference type="EMBL" id="KAL2823550.1"/>
    </source>
</evidence>
<feature type="signal peptide" evidence="2">
    <location>
        <begin position="1"/>
        <end position="19"/>
    </location>
</feature>
<gene>
    <name evidence="3" type="ORF">BDW59DRAFT_96532</name>
</gene>
<protein>
    <recommendedName>
        <fullName evidence="5">Granulins domain-containing protein</fullName>
    </recommendedName>
</protein>